<evidence type="ECO:0000313" key="8">
    <source>
        <dbReference type="Proteomes" id="UP000006860"/>
    </source>
</evidence>
<dbReference type="InterPro" id="IPR052964">
    <property type="entry name" value="Sporulation_signal_mat"/>
</dbReference>
<comment type="subcellular location">
    <subcellularLocation>
        <location evidence="1">Endomembrane system</location>
        <topology evidence="1">Multi-pass membrane protein</topology>
    </subcellularLocation>
</comment>
<dbReference type="PANTHER" id="PTHR39535:SF2">
    <property type="entry name" value="HTTM DOMAIN-CONTAINING PROTEIN"/>
    <property type="match status" value="1"/>
</dbReference>
<dbReference type="InterPro" id="IPR011020">
    <property type="entry name" value="HTTM-like"/>
</dbReference>
<dbReference type="HOGENOM" id="CLU_511787_0_0_0"/>
<sequence>MGRAVRICRRELVGYLSRISTAWTEFWFTPRDPFCLSVMRCLVGWMAFYSTLVWGIELESFVFPYGYNSAAFVSEYVTFYEGPFALSFWYYVPPAWIYPVHYLCLAATFCFMIGLFTRTTSVLSLIIVISYAYRARFSNYGLDQILTILNLYLCLAPSGAYLSVDRLLKRYRSIRDNLLAGRSAEAVPVQPTVATNVATRLVQYHMCVMYFAAGTGKLQGDSWWDGTAMWRSLANAEYQTLDMTWLAYFPWFIQFMTHLTIFWEVSFAFLVWRPLTRPVMLLLGLGMHFGIGLLMGMWTFATCMMFGYLAFVEPYQARAFFHFFKERLFQNRSHVIDVDSRDEKKLQSVAWKKAMDGGDQLQIRLDGVLLDEDEPESDSIFDSESSQGTILVYDTNASSAERLVESLQQQGMTAERAPSWNRLHAMLEEHHDAVPLVNLDGQEHQETQDYLVSFLPLHLKDRPSVTLLRGDQLKWLEEEMRQDYQRVLLLPCRSDDVYAEVSRARRAYQFLQRHGVPGQTSPYSSLQDSVLN</sequence>
<dbReference type="EMBL" id="CP002546">
    <property type="protein sequence ID" value="ADY61574.1"/>
    <property type="molecule type" value="Genomic_DNA"/>
</dbReference>
<feature type="transmembrane region" description="Helical" evidence="5">
    <location>
        <begin position="251"/>
        <end position="272"/>
    </location>
</feature>
<dbReference type="SMART" id="SM00752">
    <property type="entry name" value="HTTM"/>
    <property type="match status" value="1"/>
</dbReference>
<evidence type="ECO:0000256" key="3">
    <source>
        <dbReference type="ARBA" id="ARBA00022989"/>
    </source>
</evidence>
<feature type="transmembrane region" description="Helical" evidence="5">
    <location>
        <begin position="279"/>
        <end position="311"/>
    </location>
</feature>
<keyword evidence="2 5" id="KW-0812">Transmembrane</keyword>
<name>F0SFW7_RUBBR</name>
<dbReference type="GO" id="GO:0012505">
    <property type="term" value="C:endomembrane system"/>
    <property type="evidence" value="ECO:0007669"/>
    <property type="project" value="UniProtKB-SubCell"/>
</dbReference>
<gene>
    <name evidence="7" type="ordered locus">Plabr_3997</name>
</gene>
<keyword evidence="8" id="KW-1185">Reference proteome</keyword>
<dbReference type="RefSeq" id="WP_013630291.1">
    <property type="nucleotide sequence ID" value="NC_015174.1"/>
</dbReference>
<evidence type="ECO:0000259" key="6">
    <source>
        <dbReference type="SMART" id="SM00752"/>
    </source>
</evidence>
<dbReference type="OrthoDB" id="128729at2"/>
<evidence type="ECO:0000256" key="2">
    <source>
        <dbReference type="ARBA" id="ARBA00022692"/>
    </source>
</evidence>
<feature type="transmembrane region" description="Helical" evidence="5">
    <location>
        <begin position="34"/>
        <end position="56"/>
    </location>
</feature>
<dbReference type="STRING" id="756272.Plabr_3997"/>
<proteinExistence type="predicted"/>
<dbReference type="AlphaFoldDB" id="F0SFW7"/>
<organism evidence="7 8">
    <name type="scientific">Rubinisphaera brasiliensis (strain ATCC 49424 / DSM 5305 / JCM 21570 / IAM 15109 / NBRC 103401 / IFAM 1448)</name>
    <name type="common">Planctomyces brasiliensis</name>
    <dbReference type="NCBI Taxonomy" id="756272"/>
    <lineage>
        <taxon>Bacteria</taxon>
        <taxon>Pseudomonadati</taxon>
        <taxon>Planctomycetota</taxon>
        <taxon>Planctomycetia</taxon>
        <taxon>Planctomycetales</taxon>
        <taxon>Planctomycetaceae</taxon>
        <taxon>Rubinisphaera</taxon>
    </lineage>
</organism>
<keyword evidence="3 5" id="KW-1133">Transmembrane helix</keyword>
<dbReference type="KEGG" id="pbs:Plabr_3997"/>
<evidence type="ECO:0000256" key="5">
    <source>
        <dbReference type="SAM" id="Phobius"/>
    </source>
</evidence>
<accession>F0SFW7</accession>
<evidence type="ECO:0000313" key="7">
    <source>
        <dbReference type="EMBL" id="ADY61574.1"/>
    </source>
</evidence>
<evidence type="ECO:0000256" key="4">
    <source>
        <dbReference type="ARBA" id="ARBA00023136"/>
    </source>
</evidence>
<reference evidence="8" key="1">
    <citation type="submission" date="2011-02" db="EMBL/GenBank/DDBJ databases">
        <title>The complete genome of Planctomyces brasiliensis DSM 5305.</title>
        <authorList>
            <person name="Lucas S."/>
            <person name="Copeland A."/>
            <person name="Lapidus A."/>
            <person name="Bruce D."/>
            <person name="Goodwin L."/>
            <person name="Pitluck S."/>
            <person name="Kyrpides N."/>
            <person name="Mavromatis K."/>
            <person name="Pagani I."/>
            <person name="Ivanova N."/>
            <person name="Ovchinnikova G."/>
            <person name="Lu M."/>
            <person name="Detter J.C."/>
            <person name="Han C."/>
            <person name="Land M."/>
            <person name="Hauser L."/>
            <person name="Markowitz V."/>
            <person name="Cheng J.-F."/>
            <person name="Hugenholtz P."/>
            <person name="Woyke T."/>
            <person name="Wu D."/>
            <person name="Tindall B."/>
            <person name="Pomrenke H.G."/>
            <person name="Brambilla E."/>
            <person name="Klenk H.-P."/>
            <person name="Eisen J.A."/>
        </authorList>
    </citation>
    <scope>NUCLEOTIDE SEQUENCE [LARGE SCALE GENOMIC DNA]</scope>
    <source>
        <strain evidence="8">ATCC 49424 / DSM 5305 / JCM 21570 / IAM 15109 / NBRC 103401 / IFAM 1448</strain>
    </source>
</reference>
<protein>
    <submittedName>
        <fullName evidence="7">HTTM domain protein</fullName>
    </submittedName>
</protein>
<dbReference type="PANTHER" id="PTHR39535">
    <property type="entry name" value="SPORULATION-DELAYING PROTEIN SDPB"/>
    <property type="match status" value="1"/>
</dbReference>
<feature type="transmembrane region" description="Helical" evidence="5">
    <location>
        <begin position="145"/>
        <end position="164"/>
    </location>
</feature>
<keyword evidence="4 5" id="KW-0472">Membrane</keyword>
<feature type="domain" description="HTTM-like" evidence="6">
    <location>
        <begin position="28"/>
        <end position="316"/>
    </location>
</feature>
<dbReference type="eggNOG" id="COG3011">
    <property type="taxonomic scope" value="Bacteria"/>
</dbReference>
<dbReference type="Proteomes" id="UP000006860">
    <property type="component" value="Chromosome"/>
</dbReference>
<feature type="transmembrane region" description="Helical" evidence="5">
    <location>
        <begin position="100"/>
        <end position="133"/>
    </location>
</feature>
<evidence type="ECO:0000256" key="1">
    <source>
        <dbReference type="ARBA" id="ARBA00004127"/>
    </source>
</evidence>